<dbReference type="OrthoDB" id="149072at2"/>
<feature type="domain" description="CHAT" evidence="2">
    <location>
        <begin position="4"/>
        <end position="141"/>
    </location>
</feature>
<keyword evidence="4" id="KW-1185">Reference proteome</keyword>
<evidence type="ECO:0000259" key="2">
    <source>
        <dbReference type="Pfam" id="PF12770"/>
    </source>
</evidence>
<proteinExistence type="predicted"/>
<sequence length="298" mass="33586">MEENAIREVLGGSDQKKLFVFESRGAVTKDLLIDHLLKIKPNILHISGHGNSDEQLLLEDVEGYKAEVSIQKLSDLLSGFLDHIDCVFLNTCHSLSGIDDFNKKIPYVIGMNTEIPDDVAIDFSKNFYNVLFNGRTIKDAFKISLATIALTDTGDENIPKLIVNSAAVKEDEERRHGEEIDVLTSTIISEEEIEVAKSGYTKSVSFYYRLIYVAIALSLGLVIFLFMSNDQDIASSMLGLIPGAFSSYPFLEIQKKKNRITLITLFELKRKRLLKALSQLSDNERKDLNEEFMRLIVI</sequence>
<organism evidence="3 4">
    <name type="scientific">Kordia antarctica</name>
    <dbReference type="NCBI Taxonomy" id="1218801"/>
    <lineage>
        <taxon>Bacteria</taxon>
        <taxon>Pseudomonadati</taxon>
        <taxon>Bacteroidota</taxon>
        <taxon>Flavobacteriia</taxon>
        <taxon>Flavobacteriales</taxon>
        <taxon>Flavobacteriaceae</taxon>
        <taxon>Kordia</taxon>
    </lineage>
</organism>
<dbReference type="RefSeq" id="WP_160127472.1">
    <property type="nucleotide sequence ID" value="NZ_CP019288.1"/>
</dbReference>
<dbReference type="EMBL" id="CP019288">
    <property type="protein sequence ID" value="QHI34675.1"/>
    <property type="molecule type" value="Genomic_DNA"/>
</dbReference>
<evidence type="ECO:0000313" key="4">
    <source>
        <dbReference type="Proteomes" id="UP000464657"/>
    </source>
</evidence>
<dbReference type="KEGG" id="kan:IMCC3317_00180"/>
<dbReference type="AlphaFoldDB" id="A0A7L4ZD60"/>
<accession>A0A7L4ZD60</accession>
<keyword evidence="1" id="KW-1133">Transmembrane helix</keyword>
<feature type="transmembrane region" description="Helical" evidence="1">
    <location>
        <begin position="233"/>
        <end position="251"/>
    </location>
</feature>
<evidence type="ECO:0000313" key="3">
    <source>
        <dbReference type="EMBL" id="QHI34675.1"/>
    </source>
</evidence>
<protein>
    <recommendedName>
        <fullName evidence="2">CHAT domain-containing protein</fullName>
    </recommendedName>
</protein>
<dbReference type="InterPro" id="IPR024983">
    <property type="entry name" value="CHAT_dom"/>
</dbReference>
<reference evidence="3 4" key="1">
    <citation type="journal article" date="2013" name="Int. J. Syst. Evol. Microbiol.">
        <title>Kordia antarctica sp. nov., isolated from Antarctic seawater.</title>
        <authorList>
            <person name="Baek K."/>
            <person name="Choi A."/>
            <person name="Kang I."/>
            <person name="Lee K."/>
            <person name="Cho J.C."/>
        </authorList>
    </citation>
    <scope>NUCLEOTIDE SEQUENCE [LARGE SCALE GENOMIC DNA]</scope>
    <source>
        <strain evidence="3 4">IMCC3317</strain>
    </source>
</reference>
<dbReference type="Pfam" id="PF12770">
    <property type="entry name" value="CHAT"/>
    <property type="match status" value="1"/>
</dbReference>
<keyword evidence="1" id="KW-0812">Transmembrane</keyword>
<name>A0A7L4ZD60_9FLAO</name>
<feature type="transmembrane region" description="Helical" evidence="1">
    <location>
        <begin position="206"/>
        <end position="227"/>
    </location>
</feature>
<gene>
    <name evidence="3" type="ORF">IMCC3317_00180</name>
</gene>
<keyword evidence="1" id="KW-0472">Membrane</keyword>
<dbReference type="Proteomes" id="UP000464657">
    <property type="component" value="Chromosome"/>
</dbReference>
<evidence type="ECO:0000256" key="1">
    <source>
        <dbReference type="SAM" id="Phobius"/>
    </source>
</evidence>